<comment type="caution">
    <text evidence="2">The sequence shown here is derived from an EMBL/GenBank/DDBJ whole genome shotgun (WGS) entry which is preliminary data.</text>
</comment>
<sequence>MAKTAVEQSVGEVFVRKETSQAQRSGIFASDGGNHAGTDGDGPGTDCKNVQVFVQKRQLMSLSGKRHLRAASVGSLEVETSVAKLMSVWEPQAERVKKDAVAESQPRLKLVHCTINFIRGAQINFIRGVSTNVSSRSADVAEKTSSKSSAVFGEPDEINGQELELKSKRYDCGAGVTIHGWRQVAVAVGKQARKCRRRRGRTVRLIRRNLGTVGDRSWALQSVADVEVREEKSSGLCASGDGVVELQAACHGQTGTPGELQRKESFPVETHFEAAASRIVMEKSEVAAMQQE</sequence>
<protein>
    <submittedName>
        <fullName evidence="2">Uncharacterized protein</fullName>
    </submittedName>
</protein>
<keyword evidence="3" id="KW-1185">Reference proteome</keyword>
<evidence type="ECO:0000256" key="1">
    <source>
        <dbReference type="SAM" id="MobiDB-lite"/>
    </source>
</evidence>
<dbReference type="EMBL" id="LSRX01000213">
    <property type="protein sequence ID" value="OLQ04366.1"/>
    <property type="molecule type" value="Genomic_DNA"/>
</dbReference>
<evidence type="ECO:0000313" key="3">
    <source>
        <dbReference type="Proteomes" id="UP000186817"/>
    </source>
</evidence>
<feature type="region of interest" description="Disordered" evidence="1">
    <location>
        <begin position="25"/>
        <end position="44"/>
    </location>
</feature>
<dbReference type="AlphaFoldDB" id="A0A1Q9EAB7"/>
<organism evidence="2 3">
    <name type="scientific">Symbiodinium microadriaticum</name>
    <name type="common">Dinoflagellate</name>
    <name type="synonym">Zooxanthella microadriatica</name>
    <dbReference type="NCBI Taxonomy" id="2951"/>
    <lineage>
        <taxon>Eukaryota</taxon>
        <taxon>Sar</taxon>
        <taxon>Alveolata</taxon>
        <taxon>Dinophyceae</taxon>
        <taxon>Suessiales</taxon>
        <taxon>Symbiodiniaceae</taxon>
        <taxon>Symbiodinium</taxon>
    </lineage>
</organism>
<dbReference type="Proteomes" id="UP000186817">
    <property type="component" value="Unassembled WGS sequence"/>
</dbReference>
<evidence type="ECO:0000313" key="2">
    <source>
        <dbReference type="EMBL" id="OLQ04366.1"/>
    </source>
</evidence>
<gene>
    <name evidence="2" type="ORF">AK812_SmicGene12639</name>
</gene>
<dbReference type="OrthoDB" id="10484122at2759"/>
<name>A0A1Q9EAB7_SYMMI</name>
<proteinExistence type="predicted"/>
<reference evidence="2 3" key="1">
    <citation type="submission" date="2016-02" db="EMBL/GenBank/DDBJ databases">
        <title>Genome analysis of coral dinoflagellate symbionts highlights evolutionary adaptations to a symbiotic lifestyle.</title>
        <authorList>
            <person name="Aranda M."/>
            <person name="Li Y."/>
            <person name="Liew Y.J."/>
            <person name="Baumgarten S."/>
            <person name="Simakov O."/>
            <person name="Wilson M."/>
            <person name="Piel J."/>
            <person name="Ashoor H."/>
            <person name="Bougouffa S."/>
            <person name="Bajic V.B."/>
            <person name="Ryu T."/>
            <person name="Ravasi T."/>
            <person name="Bayer T."/>
            <person name="Micklem G."/>
            <person name="Kim H."/>
            <person name="Bhak J."/>
            <person name="Lajeunesse T.C."/>
            <person name="Voolstra C.R."/>
        </authorList>
    </citation>
    <scope>NUCLEOTIDE SEQUENCE [LARGE SCALE GENOMIC DNA]</scope>
    <source>
        <strain evidence="2 3">CCMP2467</strain>
    </source>
</reference>
<accession>A0A1Q9EAB7</accession>